<feature type="region of interest" description="Disordered" evidence="1">
    <location>
        <begin position="47"/>
        <end position="71"/>
    </location>
</feature>
<evidence type="ECO:0000313" key="2">
    <source>
        <dbReference type="EMBL" id="EEH04675.1"/>
    </source>
</evidence>
<accession>C0NVY6</accession>
<protein>
    <submittedName>
        <fullName evidence="2">Uncharacterized protein</fullName>
    </submittedName>
</protein>
<name>C0NVY6_AJECG</name>
<reference evidence="2" key="1">
    <citation type="submission" date="2009-02" db="EMBL/GenBank/DDBJ databases">
        <title>The Genome Sequence of Ajellomyces capsulatus strain G186AR.</title>
        <authorList>
            <consortium name="The Broad Institute Genome Sequencing Platform"/>
            <person name="Champion M."/>
            <person name="Cuomo C."/>
            <person name="Ma L.-J."/>
            <person name="Henn M.R."/>
            <person name="Sil A."/>
            <person name="Goldman B."/>
            <person name="Young S.K."/>
            <person name="Kodira C.D."/>
            <person name="Zeng Q."/>
            <person name="Koehrsen M."/>
            <person name="Alvarado L."/>
            <person name="Berlin A."/>
            <person name="Borenstein D."/>
            <person name="Chen Z."/>
            <person name="Engels R."/>
            <person name="Freedman E."/>
            <person name="Gellesch M."/>
            <person name="Goldberg J."/>
            <person name="Griggs A."/>
            <person name="Gujja S."/>
            <person name="Heiman D."/>
            <person name="Hepburn T."/>
            <person name="Howarth C."/>
            <person name="Jen D."/>
            <person name="Larson L."/>
            <person name="Lewis B."/>
            <person name="Mehta T."/>
            <person name="Park D."/>
            <person name="Pearson M."/>
            <person name="Roberts A."/>
            <person name="Saif S."/>
            <person name="Shea T."/>
            <person name="Shenoy N."/>
            <person name="Sisk P."/>
            <person name="Stolte C."/>
            <person name="Sykes S."/>
            <person name="Walk T."/>
            <person name="White J."/>
            <person name="Yandava C."/>
            <person name="Klein B."/>
            <person name="McEwen J.G."/>
            <person name="Puccia R."/>
            <person name="Goldman G.H."/>
            <person name="Felipe M.S."/>
            <person name="Nino-Vega G."/>
            <person name="San-Blas G."/>
            <person name="Taylor J."/>
            <person name="Mendoza L."/>
            <person name="Galagan J."/>
            <person name="Nusbaum C."/>
            <person name="Birren B."/>
        </authorList>
    </citation>
    <scope>NUCLEOTIDE SEQUENCE</scope>
    <source>
        <strain evidence="2">G186AR</strain>
    </source>
</reference>
<dbReference type="GeneID" id="69040332"/>
<keyword evidence="3" id="KW-1185">Reference proteome</keyword>
<dbReference type="RefSeq" id="XP_045285156.1">
    <property type="nucleotide sequence ID" value="XM_045434365.1"/>
</dbReference>
<dbReference type="InParanoid" id="C0NVY6"/>
<feature type="region of interest" description="Disordered" evidence="1">
    <location>
        <begin position="1"/>
        <end position="20"/>
    </location>
</feature>
<dbReference type="Proteomes" id="UP000001631">
    <property type="component" value="Unassembled WGS sequence"/>
</dbReference>
<evidence type="ECO:0000313" key="3">
    <source>
        <dbReference type="Proteomes" id="UP000001631"/>
    </source>
</evidence>
<proteinExistence type="predicted"/>
<dbReference type="AlphaFoldDB" id="C0NVY6"/>
<evidence type="ECO:0000256" key="1">
    <source>
        <dbReference type="SAM" id="MobiDB-lite"/>
    </source>
</evidence>
<feature type="region of interest" description="Disordered" evidence="1">
    <location>
        <begin position="182"/>
        <end position="216"/>
    </location>
</feature>
<dbReference type="EMBL" id="GG663373">
    <property type="protein sequence ID" value="EEH04675.1"/>
    <property type="molecule type" value="Genomic_DNA"/>
</dbReference>
<organism evidence="2 3">
    <name type="scientific">Ajellomyces capsulatus (strain G186AR / H82 / ATCC MYA-2454 / RMSCC 2432)</name>
    <name type="common">Darling's disease fungus</name>
    <name type="synonym">Histoplasma capsulatum</name>
    <dbReference type="NCBI Taxonomy" id="447093"/>
    <lineage>
        <taxon>Eukaryota</taxon>
        <taxon>Fungi</taxon>
        <taxon>Dikarya</taxon>
        <taxon>Ascomycota</taxon>
        <taxon>Pezizomycotina</taxon>
        <taxon>Eurotiomycetes</taxon>
        <taxon>Eurotiomycetidae</taxon>
        <taxon>Onygenales</taxon>
        <taxon>Ajellomycetaceae</taxon>
        <taxon>Histoplasma</taxon>
    </lineage>
</organism>
<sequence length="238" mass="25938">MPKQHATKTPREPNKGGVVASMSKLKALDMWGKLRRKDLLGLSDEYAESKTDAPHRHGDKGDNGGTEDGRDRVSRKLVQHATDGGQLPRHPSDDIWVCWSNLYRGLDCQRIDGFQDMQCEDRTCAGSIAVEQGYRGRGALCRLTIVSAGRGDEVGCPGMAWRLSDRVQGVRQQPLLKIRSNAQTKAGRVRAPSPEGGGAEHVASHSTTGRQDRKPHLTLAGKNGFQGLVDPFHVDLAG</sequence>
<gene>
    <name evidence="2" type="ORF">HCBG_07316</name>
</gene>
<dbReference type="HOGENOM" id="CLU_1165550_0_0_1"/>